<dbReference type="AlphaFoldDB" id="J2ZXZ4"/>
<dbReference type="EMBL" id="ALJD01000009">
    <property type="protein sequence ID" value="EJN57898.1"/>
    <property type="molecule type" value="Genomic_DNA"/>
</dbReference>
<reference evidence="1 2" key="1">
    <citation type="journal article" date="2012" name="J. Bacteriol.">
        <title>Draft Genome Sequence of the Extremely Halophilic Archaeon Halogranum salarium B-1T.</title>
        <authorList>
            <person name="Kim K.K."/>
            <person name="Lee K.C."/>
            <person name="Lee J.S."/>
        </authorList>
    </citation>
    <scope>NUCLEOTIDE SEQUENCE [LARGE SCALE GENOMIC DNA]</scope>
    <source>
        <strain evidence="1 2">B-1</strain>
    </source>
</reference>
<evidence type="ECO:0000313" key="1">
    <source>
        <dbReference type="EMBL" id="EJN57898.1"/>
    </source>
</evidence>
<dbReference type="RefSeq" id="WP_009376500.1">
    <property type="nucleotide sequence ID" value="NZ_ALJD01000009.1"/>
</dbReference>
<gene>
    <name evidence="1" type="ORF">HSB1_33150</name>
</gene>
<dbReference type="PROSITE" id="PS51257">
    <property type="entry name" value="PROKAR_LIPOPROTEIN"/>
    <property type="match status" value="1"/>
</dbReference>
<dbReference type="OrthoDB" id="299917at2157"/>
<accession>J2ZXZ4</accession>
<comment type="caution">
    <text evidence="1">The sequence shown here is derived from an EMBL/GenBank/DDBJ whole genome shotgun (WGS) entry which is preliminary data.</text>
</comment>
<dbReference type="eggNOG" id="arCOG06367">
    <property type="taxonomic scope" value="Archaea"/>
</dbReference>
<dbReference type="PROSITE" id="PS51318">
    <property type="entry name" value="TAT"/>
    <property type="match status" value="1"/>
</dbReference>
<protein>
    <submittedName>
        <fullName evidence="1">Uncharacterized protein</fullName>
    </submittedName>
</protein>
<dbReference type="Proteomes" id="UP000007813">
    <property type="component" value="Unassembled WGS sequence"/>
</dbReference>
<evidence type="ECO:0000313" key="2">
    <source>
        <dbReference type="Proteomes" id="UP000007813"/>
    </source>
</evidence>
<dbReference type="InterPro" id="IPR006311">
    <property type="entry name" value="TAT_signal"/>
</dbReference>
<organism evidence="1 2">
    <name type="scientific">Halogranum salarium B-1</name>
    <dbReference type="NCBI Taxonomy" id="1210908"/>
    <lineage>
        <taxon>Archaea</taxon>
        <taxon>Methanobacteriati</taxon>
        <taxon>Methanobacteriota</taxon>
        <taxon>Stenosarchaea group</taxon>
        <taxon>Halobacteria</taxon>
        <taxon>Halobacteriales</taxon>
        <taxon>Haloferacaceae</taxon>
    </lineage>
</organism>
<name>J2ZXZ4_9EURY</name>
<sequence length="312" mass="34337">MKRRQFLGSAAALTIAATGGCAGCAPVPSASLSMDPVTDEDIAVRVTTRLEPAADNERYVVARDAIENGTATMNGTHPPMDEGVPFVYDGGVYEVEYAVTDSVPATRFSIVLDVLDGDPSSDEIVAFDDLPDVDREKFVERGWDGEFVGFGTSMLYLDSEIPKSALVPEPEHPIIEWDNGERGVFSVDGSAESPVETYEYTPKTLYESAAELGASVREERAFVLSDLTDAERGIVDEVLTSESRSYTVAHDEEPPAPMRRLADRFREHEQVRRLTERDEPEPQTASGNYLVEYEGTVYWTWFDIDESTATPG</sequence>
<proteinExistence type="predicted"/>